<evidence type="ECO:0000313" key="4">
    <source>
        <dbReference type="EMBL" id="PIP56546.1"/>
    </source>
</evidence>
<dbReference type="PROSITE" id="PS51462">
    <property type="entry name" value="NUDIX"/>
    <property type="match status" value="1"/>
</dbReference>
<evidence type="ECO:0000256" key="2">
    <source>
        <dbReference type="ARBA" id="ARBA00022801"/>
    </source>
</evidence>
<dbReference type="SUPFAM" id="SSF55811">
    <property type="entry name" value="Nudix"/>
    <property type="match status" value="1"/>
</dbReference>
<sequence length="136" mass="15518">MPGVFNVAIEAAIIKDGKILITKRSFERKHAPGEWEILTGRVEQNESFEDALHREVMEEVQLKVKVIAPVNTFHFYRAPDNDEHLGVSFVCGYLLGEVVLDESEQIDFKWATLDEARKLIIDKSILSSIDKVKSYL</sequence>
<dbReference type="GO" id="GO:0016787">
    <property type="term" value="F:hydrolase activity"/>
    <property type="evidence" value="ECO:0007669"/>
    <property type="project" value="UniProtKB-KW"/>
</dbReference>
<name>A0A2H0BFU4_UNCKA</name>
<accession>A0A2H0BFU4</accession>
<dbReference type="InterPro" id="IPR000086">
    <property type="entry name" value="NUDIX_hydrolase_dom"/>
</dbReference>
<proteinExistence type="predicted"/>
<comment type="cofactor">
    <cofactor evidence="1">
        <name>Mg(2+)</name>
        <dbReference type="ChEBI" id="CHEBI:18420"/>
    </cofactor>
</comment>
<dbReference type="InterPro" id="IPR015797">
    <property type="entry name" value="NUDIX_hydrolase-like_dom_sf"/>
</dbReference>
<dbReference type="AlphaFoldDB" id="A0A2H0BFU4"/>
<evidence type="ECO:0000259" key="3">
    <source>
        <dbReference type="PROSITE" id="PS51462"/>
    </source>
</evidence>
<comment type="caution">
    <text evidence="4">The sequence shown here is derived from an EMBL/GenBank/DDBJ whole genome shotgun (WGS) entry which is preliminary data.</text>
</comment>
<protein>
    <submittedName>
        <fullName evidence="4">8-oxo-dGTP diphosphatase MutT</fullName>
    </submittedName>
</protein>
<dbReference type="PANTHER" id="PTHR43046:SF14">
    <property type="entry name" value="MUTT_NUDIX FAMILY PROTEIN"/>
    <property type="match status" value="1"/>
</dbReference>
<organism evidence="4 5">
    <name type="scientific">candidate division WWE3 bacterium CG22_combo_CG10-13_8_21_14_all_39_12</name>
    <dbReference type="NCBI Taxonomy" id="1975094"/>
    <lineage>
        <taxon>Bacteria</taxon>
        <taxon>Katanobacteria</taxon>
    </lineage>
</organism>
<dbReference type="Gene3D" id="3.90.79.10">
    <property type="entry name" value="Nucleoside Triphosphate Pyrophosphohydrolase"/>
    <property type="match status" value="1"/>
</dbReference>
<dbReference type="PANTHER" id="PTHR43046">
    <property type="entry name" value="GDP-MANNOSE MANNOSYL HYDROLASE"/>
    <property type="match status" value="1"/>
</dbReference>
<feature type="domain" description="Nudix hydrolase" evidence="3">
    <location>
        <begin position="1"/>
        <end position="133"/>
    </location>
</feature>
<dbReference type="Pfam" id="PF00293">
    <property type="entry name" value="NUDIX"/>
    <property type="match status" value="1"/>
</dbReference>
<reference evidence="4 5" key="1">
    <citation type="submission" date="2017-09" db="EMBL/GenBank/DDBJ databases">
        <title>Depth-based differentiation of microbial function through sediment-hosted aquifers and enrichment of novel symbionts in the deep terrestrial subsurface.</title>
        <authorList>
            <person name="Probst A.J."/>
            <person name="Ladd B."/>
            <person name="Jarett J.K."/>
            <person name="Geller-Mcgrath D.E."/>
            <person name="Sieber C.M."/>
            <person name="Emerson J.B."/>
            <person name="Anantharaman K."/>
            <person name="Thomas B.C."/>
            <person name="Malmstrom R."/>
            <person name="Stieglmeier M."/>
            <person name="Klingl A."/>
            <person name="Woyke T."/>
            <person name="Ryan C.M."/>
            <person name="Banfield J.F."/>
        </authorList>
    </citation>
    <scope>NUCLEOTIDE SEQUENCE [LARGE SCALE GENOMIC DNA]</scope>
    <source>
        <strain evidence="4">CG22_combo_CG10-13_8_21_14_all_39_12</strain>
    </source>
</reference>
<keyword evidence="2" id="KW-0378">Hydrolase</keyword>
<gene>
    <name evidence="4" type="ORF">COX05_02430</name>
</gene>
<evidence type="ECO:0000313" key="5">
    <source>
        <dbReference type="Proteomes" id="UP000228495"/>
    </source>
</evidence>
<evidence type="ECO:0000256" key="1">
    <source>
        <dbReference type="ARBA" id="ARBA00001946"/>
    </source>
</evidence>
<dbReference type="Proteomes" id="UP000228495">
    <property type="component" value="Unassembled WGS sequence"/>
</dbReference>
<dbReference type="EMBL" id="PCSU01000039">
    <property type="protein sequence ID" value="PIP56546.1"/>
    <property type="molecule type" value="Genomic_DNA"/>
</dbReference>